<comment type="caution">
    <text evidence="4">The sequence shown here is derived from an EMBL/GenBank/DDBJ whole genome shotgun (WGS) entry which is preliminary data.</text>
</comment>
<evidence type="ECO:0000256" key="3">
    <source>
        <dbReference type="SAM" id="SignalP"/>
    </source>
</evidence>
<keyword evidence="2" id="KW-0472">Membrane</keyword>
<protein>
    <recommendedName>
        <fullName evidence="6">Transmembrane protein</fullName>
    </recommendedName>
</protein>
<sequence length="180" mass="21266">MRYTLLLMLLLCSCATQRQAEKYFDANPDKLADYVDKNEAYTQQYGGAYAVKHFPPKLYPPPVFLKEKIIPSRLLPTLMLERKQDAFPPRSLKRCPECKTNYITKTVYREDTAKLEALDQELKQERVAHDFVKKQLRETEAERDYWMDMNEKKFWALIAMAVFALLYILFKILANRVRVS</sequence>
<feature type="coiled-coil region" evidence="1">
    <location>
        <begin position="108"/>
        <end position="142"/>
    </location>
</feature>
<keyword evidence="2" id="KW-1133">Transmembrane helix</keyword>
<proteinExistence type="predicted"/>
<accession>A0ABW5IGX7</accession>
<reference evidence="5" key="1">
    <citation type="journal article" date="2019" name="Int. J. Syst. Evol. Microbiol.">
        <title>The Global Catalogue of Microorganisms (GCM) 10K type strain sequencing project: providing services to taxonomists for standard genome sequencing and annotation.</title>
        <authorList>
            <consortium name="The Broad Institute Genomics Platform"/>
            <consortium name="The Broad Institute Genome Sequencing Center for Infectious Disease"/>
            <person name="Wu L."/>
            <person name="Ma J."/>
        </authorList>
    </citation>
    <scope>NUCLEOTIDE SEQUENCE [LARGE SCALE GENOMIC DNA]</scope>
    <source>
        <strain evidence="5">KCTC 42498</strain>
    </source>
</reference>
<keyword evidence="3" id="KW-0732">Signal</keyword>
<dbReference type="RefSeq" id="WP_377502030.1">
    <property type="nucleotide sequence ID" value="NZ_JBHULU010000001.1"/>
</dbReference>
<dbReference type="EMBL" id="JBHULU010000001">
    <property type="protein sequence ID" value="MFD2512269.1"/>
    <property type="molecule type" value="Genomic_DNA"/>
</dbReference>
<keyword evidence="1" id="KW-0175">Coiled coil</keyword>
<keyword evidence="5" id="KW-1185">Reference proteome</keyword>
<evidence type="ECO:0000256" key="2">
    <source>
        <dbReference type="SAM" id="Phobius"/>
    </source>
</evidence>
<organism evidence="4 5">
    <name type="scientific">Pontibacter locisalis</name>
    <dbReference type="NCBI Taxonomy" id="1719035"/>
    <lineage>
        <taxon>Bacteria</taxon>
        <taxon>Pseudomonadati</taxon>
        <taxon>Bacteroidota</taxon>
        <taxon>Cytophagia</taxon>
        <taxon>Cytophagales</taxon>
        <taxon>Hymenobacteraceae</taxon>
        <taxon>Pontibacter</taxon>
    </lineage>
</organism>
<evidence type="ECO:0000313" key="4">
    <source>
        <dbReference type="EMBL" id="MFD2512269.1"/>
    </source>
</evidence>
<feature type="chain" id="PRO_5047266536" description="Transmembrane protein" evidence="3">
    <location>
        <begin position="21"/>
        <end position="180"/>
    </location>
</feature>
<feature type="transmembrane region" description="Helical" evidence="2">
    <location>
        <begin position="154"/>
        <end position="174"/>
    </location>
</feature>
<gene>
    <name evidence="4" type="ORF">ACFSRY_00205</name>
</gene>
<evidence type="ECO:0008006" key="6">
    <source>
        <dbReference type="Google" id="ProtNLM"/>
    </source>
</evidence>
<dbReference type="Proteomes" id="UP001597544">
    <property type="component" value="Unassembled WGS sequence"/>
</dbReference>
<evidence type="ECO:0000313" key="5">
    <source>
        <dbReference type="Proteomes" id="UP001597544"/>
    </source>
</evidence>
<evidence type="ECO:0000256" key="1">
    <source>
        <dbReference type="SAM" id="Coils"/>
    </source>
</evidence>
<keyword evidence="2" id="KW-0812">Transmembrane</keyword>
<feature type="signal peptide" evidence="3">
    <location>
        <begin position="1"/>
        <end position="20"/>
    </location>
</feature>
<name>A0ABW5IGX7_9BACT</name>